<proteinExistence type="inferred from homology"/>
<reference evidence="4 5" key="1">
    <citation type="submission" date="2019-08" db="EMBL/GenBank/DDBJ databases">
        <title>Complete genome sequence of Candidatus Uab amorphum.</title>
        <authorList>
            <person name="Shiratori T."/>
            <person name="Suzuki S."/>
            <person name="Kakizawa Y."/>
            <person name="Ishida K."/>
        </authorList>
    </citation>
    <scope>NUCLEOTIDE SEQUENCE [LARGE SCALE GENOMIC DNA]</scope>
    <source>
        <strain evidence="4 5">SRT547</strain>
    </source>
</reference>
<evidence type="ECO:0000313" key="4">
    <source>
        <dbReference type="EMBL" id="BBM82389.1"/>
    </source>
</evidence>
<feature type="transmembrane region" description="Helical" evidence="2">
    <location>
        <begin position="15"/>
        <end position="36"/>
    </location>
</feature>
<keyword evidence="5" id="KW-1185">Reference proteome</keyword>
<feature type="transmembrane region" description="Helical" evidence="2">
    <location>
        <begin position="114"/>
        <end position="131"/>
    </location>
</feature>
<dbReference type="Proteomes" id="UP000326354">
    <property type="component" value="Chromosome"/>
</dbReference>
<evidence type="ECO:0000256" key="1">
    <source>
        <dbReference type="ARBA" id="ARBA00006464"/>
    </source>
</evidence>
<dbReference type="AlphaFoldDB" id="A0A5S9F2E9"/>
<dbReference type="GO" id="GO:0016780">
    <property type="term" value="F:phosphotransferase activity, for other substituted phosphate groups"/>
    <property type="evidence" value="ECO:0007669"/>
    <property type="project" value="TreeGrafter"/>
</dbReference>
<evidence type="ECO:0000256" key="2">
    <source>
        <dbReference type="SAM" id="Phobius"/>
    </source>
</evidence>
<keyword evidence="2" id="KW-1133">Transmembrane helix</keyword>
<gene>
    <name evidence="4" type="ORF">UABAM_00732</name>
</gene>
<dbReference type="PANTHER" id="PTHR30576">
    <property type="entry name" value="COLANIC BIOSYNTHESIS UDP-GLUCOSE LIPID CARRIER TRANSFERASE"/>
    <property type="match status" value="1"/>
</dbReference>
<dbReference type="KEGG" id="uam:UABAM_00732"/>
<evidence type="ECO:0000313" key="5">
    <source>
        <dbReference type="Proteomes" id="UP000326354"/>
    </source>
</evidence>
<feature type="domain" description="Bacterial sugar transferase" evidence="3">
    <location>
        <begin position="253"/>
        <end position="434"/>
    </location>
</feature>
<protein>
    <submittedName>
        <fullName evidence="4">Glycosyl transferase</fullName>
    </submittedName>
</protein>
<name>A0A5S9F2E9_UABAM</name>
<evidence type="ECO:0000259" key="3">
    <source>
        <dbReference type="Pfam" id="PF02397"/>
    </source>
</evidence>
<keyword evidence="2" id="KW-0812">Transmembrane</keyword>
<sequence length="439" mass="51638">MTKNGIVWSLRNRIFLLKLGEIVTLTLSMFLSLFLWEFYSNSSMSYTFRQYQTMVFLELSWIFVAMISESYDRKNIQNLFLYFCEPLRTAFFCGVIYAVFYFFSPRNTLPRGTAFIYCIASCFLTIIWRYTHFKIFSWQELRENIVIIATKNLLGIDKRINKSHFSVVEIIAPSQLEKILNRNLQKVHRIIYNPNEITKNEIYQLCALNDRGIQIISIYTFYEELFSRVSLESPDLLELPHIRRNLTAYKFLKRGIDLTGALIGLAFAFSLLPFVALLIKIDSSGPIFFSQMRKGKNGKNFRLWKLRTMFAIHEENHMWTQKKDLRITRIGKLLRKTRIDELPQLWNVLRGDVSLVGVRPLSIEQCEKFAKEIPYHNLRHLITPGITGWAVINQGYVNSNEGALIRLEYDLFYVKHCNMWLDLFILMRTITTVITLKGL</sequence>
<feature type="transmembrane region" description="Helical" evidence="2">
    <location>
        <begin position="79"/>
        <end position="102"/>
    </location>
</feature>
<dbReference type="Pfam" id="PF02397">
    <property type="entry name" value="Bac_transf"/>
    <property type="match status" value="1"/>
</dbReference>
<feature type="transmembrane region" description="Helical" evidence="2">
    <location>
        <begin position="48"/>
        <end position="67"/>
    </location>
</feature>
<feature type="transmembrane region" description="Helical" evidence="2">
    <location>
        <begin position="258"/>
        <end position="279"/>
    </location>
</feature>
<dbReference type="InterPro" id="IPR003362">
    <property type="entry name" value="Bact_transf"/>
</dbReference>
<comment type="similarity">
    <text evidence="1">Belongs to the bacterial sugar transferase family.</text>
</comment>
<dbReference type="OrthoDB" id="9766874at2"/>
<organism evidence="4 5">
    <name type="scientific">Uabimicrobium amorphum</name>
    <dbReference type="NCBI Taxonomy" id="2596890"/>
    <lineage>
        <taxon>Bacteria</taxon>
        <taxon>Pseudomonadati</taxon>
        <taxon>Planctomycetota</taxon>
        <taxon>Candidatus Uabimicrobiia</taxon>
        <taxon>Candidatus Uabimicrobiales</taxon>
        <taxon>Candidatus Uabimicrobiaceae</taxon>
        <taxon>Candidatus Uabimicrobium</taxon>
    </lineage>
</organism>
<dbReference type="PANTHER" id="PTHR30576:SF0">
    <property type="entry name" value="UNDECAPRENYL-PHOSPHATE N-ACETYLGALACTOSAMINYL 1-PHOSPHATE TRANSFERASE-RELATED"/>
    <property type="match status" value="1"/>
</dbReference>
<dbReference type="EMBL" id="AP019860">
    <property type="protein sequence ID" value="BBM82389.1"/>
    <property type="molecule type" value="Genomic_DNA"/>
</dbReference>
<keyword evidence="4" id="KW-0808">Transferase</keyword>
<keyword evidence="2" id="KW-0472">Membrane</keyword>
<accession>A0A5S9F2E9</accession>
<dbReference type="RefSeq" id="WP_151966638.1">
    <property type="nucleotide sequence ID" value="NZ_AP019860.1"/>
</dbReference>